<protein>
    <submittedName>
        <fullName evidence="1">Uncharacterized protein</fullName>
    </submittedName>
</protein>
<dbReference type="EMBL" id="CP003316">
    <property type="protein sequence ID" value="AFA40277.1"/>
    <property type="molecule type" value="Genomic_DNA"/>
</dbReference>
<evidence type="ECO:0000313" key="1">
    <source>
        <dbReference type="EMBL" id="AFA40277.1"/>
    </source>
</evidence>
<organism evidence="1 2">
    <name type="scientific">Pyrobaculum oguniense (strain DSM 13380 / JCM 10595 / TE7)</name>
    <dbReference type="NCBI Taxonomy" id="698757"/>
    <lineage>
        <taxon>Archaea</taxon>
        <taxon>Thermoproteota</taxon>
        <taxon>Thermoprotei</taxon>
        <taxon>Thermoproteales</taxon>
        <taxon>Thermoproteaceae</taxon>
        <taxon>Pyrobaculum</taxon>
    </lineage>
</organism>
<evidence type="ECO:0000313" key="2">
    <source>
        <dbReference type="Proteomes" id="UP000009062"/>
    </source>
</evidence>
<dbReference type="eggNOG" id="arCOG07065">
    <property type="taxonomic scope" value="Archaea"/>
</dbReference>
<gene>
    <name evidence="1" type="ordered locus">Pogu_2250</name>
</gene>
<dbReference type="Proteomes" id="UP000009062">
    <property type="component" value="Chromosome"/>
</dbReference>
<reference evidence="1 2" key="1">
    <citation type="journal article" date="2012" name="Stand. Genomic Sci.">
        <title>Complete genome sequence of Pyrobaculum oguniense.</title>
        <authorList>
            <person name="Bernick D.L."/>
            <person name="Karplus K."/>
            <person name="Lui L.M."/>
            <person name="Coker J.K."/>
            <person name="Murphy J.N."/>
            <person name="Chan P.P."/>
            <person name="Cozen A.E."/>
            <person name="Lowe T.M."/>
        </authorList>
    </citation>
    <scope>NUCLEOTIDE SEQUENCE [LARGE SCALE GENOMIC DNA]</scope>
    <source>
        <strain evidence="1 2">TE7</strain>
    </source>
</reference>
<name>H6QD09_PYROT</name>
<dbReference type="AlphaFoldDB" id="H6QD09"/>
<keyword evidence="2" id="KW-1185">Reference proteome</keyword>
<proteinExistence type="predicted"/>
<dbReference type="KEGG" id="pog:Pogu_2250"/>
<accession>H6QD09</accession>
<dbReference type="HOGENOM" id="CLU_184186_0_0_2"/>
<sequence>MELYVVFPQSPPEEWLGVPGVKAVSVKELGSIEDKLVVVAGDCQLAERLQAACLTEEEAEELLKELKAYPPT</sequence>